<dbReference type="Gene3D" id="3.30.70.1730">
    <property type="match status" value="1"/>
</dbReference>
<evidence type="ECO:0000313" key="3">
    <source>
        <dbReference type="EMBL" id="KAL2053098.1"/>
    </source>
</evidence>
<protein>
    <recommendedName>
        <fullName evidence="5">Ribosome assembly factor mrt4</fullName>
    </recommendedName>
</protein>
<evidence type="ECO:0000256" key="1">
    <source>
        <dbReference type="ARBA" id="ARBA00008889"/>
    </source>
</evidence>
<organism evidence="3 4">
    <name type="scientific">Lepraria finkii</name>
    <dbReference type="NCBI Taxonomy" id="1340010"/>
    <lineage>
        <taxon>Eukaryota</taxon>
        <taxon>Fungi</taxon>
        <taxon>Dikarya</taxon>
        <taxon>Ascomycota</taxon>
        <taxon>Pezizomycotina</taxon>
        <taxon>Lecanoromycetes</taxon>
        <taxon>OSLEUM clade</taxon>
        <taxon>Lecanoromycetidae</taxon>
        <taxon>Lecanorales</taxon>
        <taxon>Lecanorineae</taxon>
        <taxon>Stereocaulaceae</taxon>
        <taxon>Lepraria</taxon>
    </lineage>
</organism>
<dbReference type="InterPro" id="IPR043141">
    <property type="entry name" value="Ribosomal_uL10-like_sf"/>
</dbReference>
<evidence type="ECO:0000313" key="4">
    <source>
        <dbReference type="Proteomes" id="UP001590951"/>
    </source>
</evidence>
<dbReference type="PANTHER" id="PTHR45841:SF1">
    <property type="entry name" value="MRNA TURNOVER PROTEIN 4 HOMOLOG"/>
    <property type="match status" value="1"/>
</dbReference>
<keyword evidence="4" id="KW-1185">Reference proteome</keyword>
<dbReference type="InterPro" id="IPR001790">
    <property type="entry name" value="Ribosomal_uL10"/>
</dbReference>
<comment type="similarity">
    <text evidence="1">Belongs to the universal ribosomal protein uL10 family.</text>
</comment>
<sequence>MPKSKRAKVVHLSKTQKKGKELTLRLYANIQECIPKYPYIYVFSVHNMRNTYLKDVRTQLSDSRLFFGKTKAMSHALGHTSSTAPYAGTHLLTPPPPRLRRPPLQWAGPPVHPILLHRLRTLRLRPRRHHRFPHSHPTIRHLVLKRWGNTGGRGRAASA</sequence>
<gene>
    <name evidence="3" type="ORF">ABVK25_006735</name>
</gene>
<dbReference type="PANTHER" id="PTHR45841">
    <property type="entry name" value="MRNA TURNOVER PROTEIN 4 MRTO4"/>
    <property type="match status" value="1"/>
</dbReference>
<name>A0ABR4B5G4_9LECA</name>
<dbReference type="EMBL" id="JBHFEH010000023">
    <property type="protein sequence ID" value="KAL2053098.1"/>
    <property type="molecule type" value="Genomic_DNA"/>
</dbReference>
<evidence type="ECO:0000256" key="2">
    <source>
        <dbReference type="SAM" id="MobiDB-lite"/>
    </source>
</evidence>
<reference evidence="3 4" key="1">
    <citation type="submission" date="2024-09" db="EMBL/GenBank/DDBJ databases">
        <title>Rethinking Asexuality: The Enigmatic Case of Functional Sexual Genes in Lepraria (Stereocaulaceae).</title>
        <authorList>
            <person name="Doellman M."/>
            <person name="Sun Y."/>
            <person name="Barcenas-Pena A."/>
            <person name="Lumbsch H.T."/>
            <person name="Grewe F."/>
        </authorList>
    </citation>
    <scope>NUCLEOTIDE SEQUENCE [LARGE SCALE GENOMIC DNA]</scope>
    <source>
        <strain evidence="3 4">Grewe 0041</strain>
    </source>
</reference>
<dbReference type="Proteomes" id="UP001590951">
    <property type="component" value="Unassembled WGS sequence"/>
</dbReference>
<comment type="caution">
    <text evidence="3">The sequence shown here is derived from an EMBL/GenBank/DDBJ whole genome shotgun (WGS) entry which is preliminary data.</text>
</comment>
<proteinExistence type="inferred from homology"/>
<dbReference type="Pfam" id="PF00466">
    <property type="entry name" value="Ribosomal_L10"/>
    <property type="match status" value="1"/>
</dbReference>
<dbReference type="InterPro" id="IPR051742">
    <property type="entry name" value="Ribosome_Assembly_uL10"/>
</dbReference>
<feature type="region of interest" description="Disordered" evidence="2">
    <location>
        <begin position="79"/>
        <end position="101"/>
    </location>
</feature>
<evidence type="ECO:0008006" key="5">
    <source>
        <dbReference type="Google" id="ProtNLM"/>
    </source>
</evidence>
<accession>A0ABR4B5G4</accession>